<gene>
    <name evidence="9" type="primary">Contig16925.g18028</name>
    <name evidence="9" type="ORF">STYLEM_9621</name>
</gene>
<dbReference type="PROSITE" id="PS50166">
    <property type="entry name" value="IMPORTIN_B_NT"/>
    <property type="match status" value="1"/>
</dbReference>
<dbReference type="InterPro" id="IPR001494">
    <property type="entry name" value="Importin-beta_N"/>
</dbReference>
<dbReference type="GO" id="GO:0006606">
    <property type="term" value="P:protein import into nucleus"/>
    <property type="evidence" value="ECO:0007669"/>
    <property type="project" value="TreeGrafter"/>
</dbReference>
<dbReference type="PANTHER" id="PTHR10997">
    <property type="entry name" value="IMPORTIN-7, 8, 11"/>
    <property type="match status" value="1"/>
</dbReference>
<evidence type="ECO:0000256" key="3">
    <source>
        <dbReference type="ARBA" id="ARBA00022448"/>
    </source>
</evidence>
<evidence type="ECO:0000256" key="6">
    <source>
        <dbReference type="ARBA" id="ARBA00023242"/>
    </source>
</evidence>
<dbReference type="EMBL" id="CCKQ01009157">
    <property type="protein sequence ID" value="CDW80618.1"/>
    <property type="molecule type" value="Genomic_DNA"/>
</dbReference>
<reference evidence="9 10" key="1">
    <citation type="submission" date="2014-06" db="EMBL/GenBank/DDBJ databases">
        <authorList>
            <person name="Swart Estienne"/>
        </authorList>
    </citation>
    <scope>NUCLEOTIDE SEQUENCE [LARGE SCALE GENOMIC DNA]</scope>
    <source>
        <strain evidence="9 10">130c</strain>
    </source>
</reference>
<feature type="region of interest" description="Disordered" evidence="7">
    <location>
        <begin position="940"/>
        <end position="1011"/>
    </location>
</feature>
<dbReference type="Pfam" id="PF03810">
    <property type="entry name" value="IBN_N"/>
    <property type="match status" value="1"/>
</dbReference>
<feature type="domain" description="Importin N-terminal" evidence="8">
    <location>
        <begin position="32"/>
        <end position="121"/>
    </location>
</feature>
<keyword evidence="10" id="KW-1185">Reference proteome</keyword>
<dbReference type="InParanoid" id="A0A078AIH8"/>
<dbReference type="AlphaFoldDB" id="A0A078AIH8"/>
<dbReference type="InterPro" id="IPR016024">
    <property type="entry name" value="ARM-type_fold"/>
</dbReference>
<dbReference type="Proteomes" id="UP000039865">
    <property type="component" value="Unassembled WGS sequence"/>
</dbReference>
<dbReference type="SMART" id="SM00913">
    <property type="entry name" value="IBN_N"/>
    <property type="match status" value="1"/>
</dbReference>
<proteinExistence type="predicted"/>
<dbReference type="GO" id="GO:0005829">
    <property type="term" value="C:cytosol"/>
    <property type="evidence" value="ECO:0007669"/>
    <property type="project" value="TreeGrafter"/>
</dbReference>
<dbReference type="PANTHER" id="PTHR10997:SF18">
    <property type="entry name" value="D-IMPORTIN 7_RANBP7"/>
    <property type="match status" value="1"/>
</dbReference>
<dbReference type="InterPro" id="IPR011989">
    <property type="entry name" value="ARM-like"/>
</dbReference>
<dbReference type="OMA" id="WVAKTSW"/>
<organism evidence="9 10">
    <name type="scientific">Stylonychia lemnae</name>
    <name type="common">Ciliate</name>
    <dbReference type="NCBI Taxonomy" id="5949"/>
    <lineage>
        <taxon>Eukaryota</taxon>
        <taxon>Sar</taxon>
        <taxon>Alveolata</taxon>
        <taxon>Ciliophora</taxon>
        <taxon>Intramacronucleata</taxon>
        <taxon>Spirotrichea</taxon>
        <taxon>Stichotrichia</taxon>
        <taxon>Sporadotrichida</taxon>
        <taxon>Oxytrichidae</taxon>
        <taxon>Stylonychinae</taxon>
        <taxon>Stylonychia</taxon>
    </lineage>
</organism>
<evidence type="ECO:0000313" key="9">
    <source>
        <dbReference type="EMBL" id="CDW80618.1"/>
    </source>
</evidence>
<dbReference type="GO" id="GO:0005635">
    <property type="term" value="C:nuclear envelope"/>
    <property type="evidence" value="ECO:0007669"/>
    <property type="project" value="TreeGrafter"/>
</dbReference>
<evidence type="ECO:0000256" key="5">
    <source>
        <dbReference type="ARBA" id="ARBA00022927"/>
    </source>
</evidence>
<protein>
    <submittedName>
        <fullName evidence="9">Probable importin-7 homolog</fullName>
    </submittedName>
</protein>
<keyword evidence="3" id="KW-0813">Transport</keyword>
<keyword evidence="4" id="KW-0963">Cytoplasm</keyword>
<evidence type="ECO:0000256" key="4">
    <source>
        <dbReference type="ARBA" id="ARBA00022490"/>
    </source>
</evidence>
<comment type="subcellular location">
    <subcellularLocation>
        <location evidence="2">Cytoplasm</location>
    </subcellularLocation>
    <subcellularLocation>
        <location evidence="1">Nucleus</location>
    </subcellularLocation>
</comment>
<feature type="compositionally biased region" description="Acidic residues" evidence="7">
    <location>
        <begin position="993"/>
        <end position="1008"/>
    </location>
</feature>
<evidence type="ECO:0000256" key="7">
    <source>
        <dbReference type="SAM" id="MobiDB-lite"/>
    </source>
</evidence>
<dbReference type="GO" id="GO:0031267">
    <property type="term" value="F:small GTPase binding"/>
    <property type="evidence" value="ECO:0007669"/>
    <property type="project" value="InterPro"/>
</dbReference>
<dbReference type="FunCoup" id="A0A078AIH8">
    <property type="interactions" value="437"/>
</dbReference>
<evidence type="ECO:0000259" key="8">
    <source>
        <dbReference type="PROSITE" id="PS50166"/>
    </source>
</evidence>
<feature type="compositionally biased region" description="Acidic residues" evidence="7">
    <location>
        <begin position="945"/>
        <end position="970"/>
    </location>
</feature>
<keyword evidence="6" id="KW-0539">Nucleus</keyword>
<name>A0A078AIH8_STYLE</name>
<evidence type="ECO:0000256" key="1">
    <source>
        <dbReference type="ARBA" id="ARBA00004123"/>
    </source>
</evidence>
<dbReference type="Gene3D" id="1.25.10.10">
    <property type="entry name" value="Leucine-rich Repeat Variant"/>
    <property type="match status" value="1"/>
</dbReference>
<sequence length="1095" mass="126277">MSINNTDPNLVQNLAGALGSTLISDKNIRLQAEQYIKEASKQPGYASALLQISAEPQFNQGQQVDVNLAAAVQLGTLVEHHWKFYDVAQAKKITIEGFDFIILDQADKQMARDNILQCMQKASNQKIIKQYERCITTIARLDYPNMWPNLQPEITFYLMQQNDPKCVMTGLLALQSLVKKYEFELEDERTPLYNILGSTFEILGGLINQLIMVEDQAAYQVLYLVAKIFYISNQLFMCPFLTENNAIDPWIQFFKTLLDKPLPQELEAFVEEMNEIEMRDKHILWKIKGIAGKMTYRVFQKFGNPRHVEDHQIEFSKYVRDTFAAPLLESHLQIVFKRKSNFIGNKSLNYAIKYVSQATKLPATMKILKSFVDNLLFETIVPIMLVTHKDVVLFKEDPIEFIRKQNDFSESLFSPKTTVSDLLLYLCKYKSVKKIKRPDYLHKFLEFCVSNLNQYQQQQNPDWRIKEAIMYCIGSLIDDIRAHKDLRDMMEPMMMQHILPELHNTQPFMRMRACWFYGEFGTFKFRDTNHITQAVDLIYRNMQDQELPVRLQAATSIHKLLNNQETFNFLKPALKNILEQYLKLMSEIDSEELVRALEEIVGHFKDDIAPYALQLTDQLVTSYQRLITVNVEDDDGESALAAVGCVEAVRRVLDSCQSNKELLQQLETIIYPILMHSLTPDGLDAIEDGLDCIALLLYYGQQISPQMWNLFPQLLYVVCGGDDSPQSEGGFGQEYLAQVSVSIQNFISKDPNQFLSTLPGKDTSPIQMTFKFVERCIQINRNSNNKQDAIVIMKIFIAIIDNLQGRVDDALPFILQVCMSELQNKNPKNVKSMILQTLCMALWYNTQLTFSILEQNQMTIPFFSTLVNYFPNFKFDFEFRRVIFGLASVANTPPQNLPGIVAERLPDLVKSLAMISIKMRDKRLEILKDNEEYVKEELKKQVLDDGFEDEEDDNEDEDEEEMDEDSDEEEKQFRKDLKKIQNLKKKQDGNVGGDDEEDDSDDGEDSDYDYTGGDLAIYDSALDDVDELIFIQDILNRINQADSGYFNRLLSSMNPDEMQQFNDNISSAQALKEREEVVRKQCDEIDSKSKAAGNQ</sequence>
<accession>A0A078AIH8</accession>
<keyword evidence="5" id="KW-0653">Protein transport</keyword>
<dbReference type="OrthoDB" id="760868at2759"/>
<evidence type="ECO:0000256" key="2">
    <source>
        <dbReference type="ARBA" id="ARBA00004496"/>
    </source>
</evidence>
<evidence type="ECO:0000313" key="10">
    <source>
        <dbReference type="Proteomes" id="UP000039865"/>
    </source>
</evidence>
<dbReference type="SUPFAM" id="SSF48371">
    <property type="entry name" value="ARM repeat"/>
    <property type="match status" value="1"/>
</dbReference>